<dbReference type="PANTHER" id="PTHR15629">
    <property type="entry name" value="SH3YL1 PROTEIN"/>
    <property type="match status" value="1"/>
</dbReference>
<comment type="caution">
    <text evidence="2">The sequence shown here is derived from an EMBL/GenBank/DDBJ whole genome shotgun (WGS) entry which is preliminary data.</text>
</comment>
<feature type="domain" description="Ysc84 actin-binding" evidence="1">
    <location>
        <begin position="1"/>
        <end position="54"/>
    </location>
</feature>
<name>A0A2K3MG98_TRIPR</name>
<reference evidence="2 3" key="2">
    <citation type="journal article" date="2017" name="Front. Plant Sci.">
        <title>Gene Classification and Mining of Molecular Markers Useful in Red Clover (Trifolium pratense) Breeding.</title>
        <authorList>
            <person name="Istvanek J."/>
            <person name="Dluhosova J."/>
            <person name="Dluhos P."/>
            <person name="Patkova L."/>
            <person name="Nedelnik J."/>
            <person name="Repkova J."/>
        </authorList>
    </citation>
    <scope>NUCLEOTIDE SEQUENCE [LARGE SCALE GENOMIC DNA]</scope>
    <source>
        <strain evidence="3">cv. Tatra</strain>
        <tissue evidence="2">Young leaves</tissue>
    </source>
</reference>
<organism evidence="2 3">
    <name type="scientific">Trifolium pratense</name>
    <name type="common">Red clover</name>
    <dbReference type="NCBI Taxonomy" id="57577"/>
    <lineage>
        <taxon>Eukaryota</taxon>
        <taxon>Viridiplantae</taxon>
        <taxon>Streptophyta</taxon>
        <taxon>Embryophyta</taxon>
        <taxon>Tracheophyta</taxon>
        <taxon>Spermatophyta</taxon>
        <taxon>Magnoliopsida</taxon>
        <taxon>eudicotyledons</taxon>
        <taxon>Gunneridae</taxon>
        <taxon>Pentapetalae</taxon>
        <taxon>rosids</taxon>
        <taxon>fabids</taxon>
        <taxon>Fabales</taxon>
        <taxon>Fabaceae</taxon>
        <taxon>Papilionoideae</taxon>
        <taxon>50 kb inversion clade</taxon>
        <taxon>NPAAA clade</taxon>
        <taxon>Hologalegina</taxon>
        <taxon>IRL clade</taxon>
        <taxon>Trifolieae</taxon>
        <taxon>Trifolium</taxon>
    </lineage>
</organism>
<dbReference type="Proteomes" id="UP000236291">
    <property type="component" value="Unassembled WGS sequence"/>
</dbReference>
<dbReference type="GO" id="GO:0035091">
    <property type="term" value="F:phosphatidylinositol binding"/>
    <property type="evidence" value="ECO:0007669"/>
    <property type="project" value="TreeGrafter"/>
</dbReference>
<evidence type="ECO:0000259" key="1">
    <source>
        <dbReference type="Pfam" id="PF04366"/>
    </source>
</evidence>
<dbReference type="EMBL" id="ASHM01060872">
    <property type="protein sequence ID" value="PNX89784.1"/>
    <property type="molecule type" value="Genomic_DNA"/>
</dbReference>
<accession>A0A2K3MG98</accession>
<feature type="non-terminal residue" evidence="2">
    <location>
        <position position="1"/>
    </location>
</feature>
<dbReference type="AlphaFoldDB" id="A0A2K3MG98"/>
<proteinExistence type="predicted"/>
<protein>
    <submittedName>
        <fullName evidence="2">Zinc finger family protein</fullName>
    </submittedName>
</protein>
<dbReference type="Pfam" id="PF04366">
    <property type="entry name" value="Ysc84"/>
    <property type="match status" value="1"/>
</dbReference>
<dbReference type="InterPro" id="IPR007461">
    <property type="entry name" value="Ysc84_actin-binding"/>
</dbReference>
<sequence length="61" mass="6474">GAFVGVSLEGNIVATRMDANLRFYGSSCLTTSDILLGMVDRPEAAEPLYAALQDLYSSLSC</sequence>
<evidence type="ECO:0000313" key="3">
    <source>
        <dbReference type="Proteomes" id="UP000236291"/>
    </source>
</evidence>
<reference evidence="2 3" key="1">
    <citation type="journal article" date="2014" name="Am. J. Bot.">
        <title>Genome assembly and annotation for red clover (Trifolium pratense; Fabaceae).</title>
        <authorList>
            <person name="Istvanek J."/>
            <person name="Jaros M."/>
            <person name="Krenek A."/>
            <person name="Repkova J."/>
        </authorList>
    </citation>
    <scope>NUCLEOTIDE SEQUENCE [LARGE SCALE GENOMIC DNA]</scope>
    <source>
        <strain evidence="3">cv. Tatra</strain>
        <tissue evidence="2">Young leaves</tissue>
    </source>
</reference>
<dbReference type="STRING" id="57577.A0A2K3MG98"/>
<evidence type="ECO:0000313" key="2">
    <source>
        <dbReference type="EMBL" id="PNX89784.1"/>
    </source>
</evidence>
<dbReference type="InterPro" id="IPR051702">
    <property type="entry name" value="SH3_domain_YSC84-like"/>
</dbReference>
<gene>
    <name evidence="2" type="ORF">L195_g045906</name>
</gene>
<dbReference type="ExpressionAtlas" id="A0A2K3MG98">
    <property type="expression patterns" value="baseline"/>
</dbReference>
<dbReference type="PANTHER" id="PTHR15629:SF2">
    <property type="entry name" value="SH3 DOMAIN-CONTAINING YSC84-LIKE PROTEIN 1"/>
    <property type="match status" value="1"/>
</dbReference>